<gene>
    <name evidence="1" type="ORF">CDL10_07925</name>
</gene>
<comment type="caution">
    <text evidence="1">The sequence shown here is derived from an EMBL/GenBank/DDBJ whole genome shotgun (WGS) entry which is preliminary data.</text>
</comment>
<dbReference type="EMBL" id="NIPO01000001">
    <property type="protein sequence ID" value="PJR04475.1"/>
    <property type="molecule type" value="Genomic_DNA"/>
</dbReference>
<dbReference type="RefSeq" id="WP_100678034.1">
    <property type="nucleotide sequence ID" value="NZ_JAJUJS010000041.1"/>
</dbReference>
<keyword evidence="2" id="KW-1185">Reference proteome</keyword>
<evidence type="ECO:0000313" key="2">
    <source>
        <dbReference type="Proteomes" id="UP000231960"/>
    </source>
</evidence>
<dbReference type="PROSITE" id="PS51257">
    <property type="entry name" value="PROKAR_LIPOPROTEIN"/>
    <property type="match status" value="1"/>
</dbReference>
<dbReference type="OrthoDB" id="660065at2"/>
<name>A0A2M9R6S7_9FLAO</name>
<dbReference type="AlphaFoldDB" id="A0A2M9R6S7"/>
<dbReference type="Proteomes" id="UP000231960">
    <property type="component" value="Unassembled WGS sequence"/>
</dbReference>
<organism evidence="1 2">
    <name type="scientific">Avrilella dinanensis</name>
    <dbReference type="NCBI Taxonomy" id="2008672"/>
    <lineage>
        <taxon>Bacteria</taxon>
        <taxon>Pseudomonadati</taxon>
        <taxon>Bacteroidota</taxon>
        <taxon>Flavobacteriia</taxon>
        <taxon>Flavobacteriales</taxon>
        <taxon>Flavobacteriaceae</taxon>
        <taxon>Avrilella</taxon>
    </lineage>
</organism>
<accession>A0A2M9R6S7</accession>
<sequence length="132" mass="15290">MKKAFYILLIPVLLVACSSDEDNNCTYYDYATITDIEHEELTVRVRQDLPLEFNIRIASDCGEFSRLNIEKDNFVWNIDAVAKFEGCDCNEQSYTIAYPDAFIFRAEEIGTYTLIFNNYEGQTIQKVIEVTQ</sequence>
<reference evidence="1 2" key="1">
    <citation type="submission" date="2017-06" db="EMBL/GenBank/DDBJ databases">
        <title>Description of Avrilella dinanensis gen. nov. sp. nov.</title>
        <authorList>
            <person name="Leyer C."/>
            <person name="Sassi M."/>
            <person name="Minet J."/>
            <person name="Kayal S."/>
            <person name="Cattoir V."/>
        </authorList>
    </citation>
    <scope>NUCLEOTIDE SEQUENCE [LARGE SCALE GENOMIC DNA]</scope>
    <source>
        <strain evidence="1 2">UR159</strain>
    </source>
</reference>
<proteinExistence type="predicted"/>
<protein>
    <submittedName>
        <fullName evidence="1">Uncharacterized protein</fullName>
    </submittedName>
</protein>
<evidence type="ECO:0000313" key="1">
    <source>
        <dbReference type="EMBL" id="PJR04475.1"/>
    </source>
</evidence>